<evidence type="ECO:0000256" key="1">
    <source>
        <dbReference type="ARBA" id="ARBA00000085"/>
    </source>
</evidence>
<feature type="domain" description="Signal transduction histidine kinase dimerisation/phosphoacceptor" evidence="3">
    <location>
        <begin position="1"/>
        <end position="68"/>
    </location>
</feature>
<sequence>MKNKFLPVSIISHELLNYICSISGLLQLLESKDNLSTSNEYLRYVFDSLEKLQLSIEDISLLSNIESGRIQKKVNEICVYDELRFVKDTHFSEFPNNIEVIKNEDEIILHNDEKFFNELIKRVFSLAVNNSSIVKVHVEQLKDYVKISFYFNKISYLKECFDYKIDKVENRILFLKVSVIESLVDFLNAHIESKETDNAFILKIIFNSNSSETG</sequence>
<dbReference type="InterPro" id="IPR036097">
    <property type="entry name" value="HisK_dim/P_sf"/>
</dbReference>
<accession>A0A5A8F2D2</accession>
<evidence type="ECO:0000313" key="5">
    <source>
        <dbReference type="Proteomes" id="UP000322876"/>
    </source>
</evidence>
<dbReference type="RefSeq" id="WP_149266550.1">
    <property type="nucleotide sequence ID" value="NZ_VFJB01000005.1"/>
</dbReference>
<comment type="catalytic activity">
    <reaction evidence="1">
        <text>ATP + protein L-histidine = ADP + protein N-phospho-L-histidine.</text>
        <dbReference type="EC" id="2.7.13.3"/>
    </reaction>
</comment>
<evidence type="ECO:0000256" key="2">
    <source>
        <dbReference type="ARBA" id="ARBA00012438"/>
    </source>
</evidence>
<dbReference type="Gene3D" id="1.10.287.130">
    <property type="match status" value="1"/>
</dbReference>
<evidence type="ECO:0000313" key="4">
    <source>
        <dbReference type="EMBL" id="KAA0258230.1"/>
    </source>
</evidence>
<dbReference type="SMART" id="SM00388">
    <property type="entry name" value="HisKA"/>
    <property type="match status" value="1"/>
</dbReference>
<dbReference type="GO" id="GO:0000155">
    <property type="term" value="F:phosphorelay sensor kinase activity"/>
    <property type="evidence" value="ECO:0007669"/>
    <property type="project" value="InterPro"/>
</dbReference>
<protein>
    <recommendedName>
        <fullName evidence="2">histidine kinase</fullName>
        <ecNumber evidence="2">2.7.13.3</ecNumber>
    </recommendedName>
</protein>
<name>A0A5A8F2D2_9BACT</name>
<comment type="caution">
    <text evidence="4">The sequence shown here is derived from an EMBL/GenBank/DDBJ whole genome shotgun (WGS) entry which is preliminary data.</text>
</comment>
<proteinExistence type="predicted"/>
<dbReference type="Proteomes" id="UP000322876">
    <property type="component" value="Unassembled WGS sequence"/>
</dbReference>
<dbReference type="SUPFAM" id="SSF47384">
    <property type="entry name" value="Homodimeric domain of signal transducing histidine kinase"/>
    <property type="match status" value="1"/>
</dbReference>
<dbReference type="InterPro" id="IPR003661">
    <property type="entry name" value="HisK_dim/P_dom"/>
</dbReference>
<gene>
    <name evidence="4" type="ORF">FHQ18_07505</name>
</gene>
<evidence type="ECO:0000259" key="3">
    <source>
        <dbReference type="SMART" id="SM00388"/>
    </source>
</evidence>
<dbReference type="CDD" id="cd00082">
    <property type="entry name" value="HisKA"/>
    <property type="match status" value="1"/>
</dbReference>
<dbReference type="AlphaFoldDB" id="A0A5A8F2D2"/>
<dbReference type="EMBL" id="VFJB01000005">
    <property type="protein sequence ID" value="KAA0258230.1"/>
    <property type="molecule type" value="Genomic_DNA"/>
</dbReference>
<keyword evidence="5" id="KW-1185">Reference proteome</keyword>
<dbReference type="EC" id="2.7.13.3" evidence="2"/>
<reference evidence="4 5" key="1">
    <citation type="submission" date="2019-06" db="EMBL/GenBank/DDBJ databases">
        <title>Genomic insights into carbon and energy metabolism of Deferribacter autotrophicus revealed new metabolic traits in the phylum Deferribacteres.</title>
        <authorList>
            <person name="Slobodkin A.I."/>
            <person name="Slobodkina G.B."/>
            <person name="Allioux M."/>
            <person name="Alain K."/>
            <person name="Jebbar M."/>
            <person name="Shadrin V."/>
            <person name="Kublanov I.V."/>
            <person name="Toshchakov S.V."/>
            <person name="Bonch-Osmolovskaya E.A."/>
        </authorList>
    </citation>
    <scope>NUCLEOTIDE SEQUENCE [LARGE SCALE GENOMIC DNA]</scope>
    <source>
        <strain evidence="4 5">SL50</strain>
    </source>
</reference>
<dbReference type="Pfam" id="PF00512">
    <property type="entry name" value="HisKA"/>
    <property type="match status" value="1"/>
</dbReference>
<organism evidence="4 5">
    <name type="scientific">Deferribacter autotrophicus</name>
    <dbReference type="NCBI Taxonomy" id="500465"/>
    <lineage>
        <taxon>Bacteria</taxon>
        <taxon>Pseudomonadati</taxon>
        <taxon>Deferribacterota</taxon>
        <taxon>Deferribacteres</taxon>
        <taxon>Deferribacterales</taxon>
        <taxon>Deferribacteraceae</taxon>
        <taxon>Deferribacter</taxon>
    </lineage>
</organism>